<proteinExistence type="predicted"/>
<evidence type="ECO:0000313" key="2">
    <source>
        <dbReference type="EMBL" id="KAF0532744.1"/>
    </source>
</evidence>
<dbReference type="AlphaFoldDB" id="A0A8H4AU36"/>
<accession>A0A8H4AU36</accession>
<feature type="compositionally biased region" description="Polar residues" evidence="1">
    <location>
        <begin position="91"/>
        <end position="103"/>
    </location>
</feature>
<sequence>MAQIHLFYITNMKSELKFSNENFNENEFETTINEISEALIENTDLFDEEEENNNEDEDNSFDLSDEEDESNLNDLLIAELMDLNFYDNNEPENNSFLDDQQLSENDENSDIDLEAILIRNFKIKI</sequence>
<comment type="caution">
    <text evidence="2">The sequence shown here is derived from an EMBL/GenBank/DDBJ whole genome shotgun (WGS) entry which is preliminary data.</text>
</comment>
<dbReference type="EMBL" id="WTPW01000228">
    <property type="protein sequence ID" value="KAF0532744.1"/>
    <property type="molecule type" value="Genomic_DNA"/>
</dbReference>
<feature type="region of interest" description="Disordered" evidence="1">
    <location>
        <begin position="44"/>
        <end position="69"/>
    </location>
</feature>
<name>A0A8H4AU36_GIGMA</name>
<dbReference type="Proteomes" id="UP000439903">
    <property type="component" value="Unassembled WGS sequence"/>
</dbReference>
<protein>
    <submittedName>
        <fullName evidence="2">Uncharacterized protein</fullName>
    </submittedName>
</protein>
<organism evidence="2 3">
    <name type="scientific">Gigaspora margarita</name>
    <dbReference type="NCBI Taxonomy" id="4874"/>
    <lineage>
        <taxon>Eukaryota</taxon>
        <taxon>Fungi</taxon>
        <taxon>Fungi incertae sedis</taxon>
        <taxon>Mucoromycota</taxon>
        <taxon>Glomeromycotina</taxon>
        <taxon>Glomeromycetes</taxon>
        <taxon>Diversisporales</taxon>
        <taxon>Gigasporaceae</taxon>
        <taxon>Gigaspora</taxon>
    </lineage>
</organism>
<gene>
    <name evidence="2" type="ORF">F8M41_011033</name>
</gene>
<keyword evidence="3" id="KW-1185">Reference proteome</keyword>
<evidence type="ECO:0000256" key="1">
    <source>
        <dbReference type="SAM" id="MobiDB-lite"/>
    </source>
</evidence>
<reference evidence="2 3" key="1">
    <citation type="journal article" date="2019" name="Environ. Microbiol.">
        <title>At the nexus of three kingdoms: the genome of the mycorrhizal fungus Gigaspora margarita provides insights into plant, endobacterial and fungal interactions.</title>
        <authorList>
            <person name="Venice F."/>
            <person name="Ghignone S."/>
            <person name="Salvioli di Fossalunga A."/>
            <person name="Amselem J."/>
            <person name="Novero M."/>
            <person name="Xianan X."/>
            <person name="Sedzielewska Toro K."/>
            <person name="Morin E."/>
            <person name="Lipzen A."/>
            <person name="Grigoriev I.V."/>
            <person name="Henrissat B."/>
            <person name="Martin F.M."/>
            <person name="Bonfante P."/>
        </authorList>
    </citation>
    <scope>NUCLEOTIDE SEQUENCE [LARGE SCALE GENOMIC DNA]</scope>
    <source>
        <strain evidence="2 3">BEG34</strain>
    </source>
</reference>
<dbReference type="OrthoDB" id="2479179at2759"/>
<evidence type="ECO:0000313" key="3">
    <source>
        <dbReference type="Proteomes" id="UP000439903"/>
    </source>
</evidence>
<feature type="region of interest" description="Disordered" evidence="1">
    <location>
        <begin position="86"/>
        <end position="105"/>
    </location>
</feature>